<reference evidence="8" key="1">
    <citation type="journal article" date="2013" name="Genome Res.">
        <title>A second-generation assembly of the Drosophila simulans genome provides new insights into patterns of lineage-specific divergence.</title>
        <authorList>
            <person name="Hu T.T."/>
            <person name="Eisen M.B."/>
            <person name="Thornton K.R."/>
            <person name="Andolfatto P."/>
        </authorList>
    </citation>
    <scope>NUCLEOTIDE SEQUENCE [LARGE SCALE GENOMIC DNA]</scope>
    <source>
        <strain evidence="8">W501</strain>
    </source>
</reference>
<dbReference type="PANTHER" id="PTHR12283:SF6">
    <property type="entry name" value="GLUTAMINYL-PEPTIDE CYCLOTRANSFERASE-RELATED"/>
    <property type="match status" value="1"/>
</dbReference>
<evidence type="ECO:0000256" key="3">
    <source>
        <dbReference type="ARBA" id="ARBA00012012"/>
    </source>
</evidence>
<comment type="catalytic activity">
    <reaction evidence="1">
        <text>N-terminal L-glutaminyl-[peptide] = N-terminal 5-oxo-L-prolyl-[peptide] + NH4(+)</text>
        <dbReference type="Rhea" id="RHEA:23652"/>
        <dbReference type="Rhea" id="RHEA-COMP:11736"/>
        <dbReference type="Rhea" id="RHEA-COMP:11846"/>
        <dbReference type="ChEBI" id="CHEBI:28938"/>
        <dbReference type="ChEBI" id="CHEBI:64722"/>
        <dbReference type="ChEBI" id="CHEBI:87215"/>
        <dbReference type="EC" id="2.3.2.5"/>
    </reaction>
</comment>
<dbReference type="Bgee" id="FBgn0184891">
    <property type="expression patterns" value="Expressed in male reproductive system and 2 other cell types or tissues"/>
</dbReference>
<evidence type="ECO:0000256" key="2">
    <source>
        <dbReference type="ARBA" id="ARBA00006014"/>
    </source>
</evidence>
<organism evidence="8">
    <name type="scientific">Drosophila simulans</name>
    <name type="common">Fruit fly</name>
    <dbReference type="NCBI Taxonomy" id="7240"/>
    <lineage>
        <taxon>Eukaryota</taxon>
        <taxon>Metazoa</taxon>
        <taxon>Ecdysozoa</taxon>
        <taxon>Arthropoda</taxon>
        <taxon>Hexapoda</taxon>
        <taxon>Insecta</taxon>
        <taxon>Pterygota</taxon>
        <taxon>Neoptera</taxon>
        <taxon>Endopterygota</taxon>
        <taxon>Diptera</taxon>
        <taxon>Brachycera</taxon>
        <taxon>Muscomorpha</taxon>
        <taxon>Ephydroidea</taxon>
        <taxon>Drosophilidae</taxon>
        <taxon>Drosophila</taxon>
        <taxon>Sophophora</taxon>
    </lineage>
</organism>
<sequence>MLGRIALFLTIIYVVFKAMFLRWVVEKPPFKFDDDEEHFNATLAKLLKPRFVGSKGHAEVQDFIETELKRLDFITLRNDFQQGVNITNLVGFWNMRAKFYLMLSCHYDSKKPENGTTDEFLAATEGAVSCAILLNVAKTLRQFLIDRWSEKRSVGLAFIFFDGHNSLSSDPYDENELMGATHFMDEEFIPLENMAVAVTLSYIGAPNQTFLSYFEVTNDLHNLIADIEQDLRKSGQLDDCHVLFQKKTHYDRDLLDDHIVFDEQDVPVIHVSPQEFPNFIYTPADNVENLHYPTIRNMIKIIRCFVHDFYEKWQYFMKWRQTYAINYDFYDD</sequence>
<evidence type="ECO:0000259" key="7">
    <source>
        <dbReference type="Pfam" id="PF04389"/>
    </source>
</evidence>
<dbReference type="Pfam" id="PF04389">
    <property type="entry name" value="Peptidase_M28"/>
    <property type="match status" value="1"/>
</dbReference>
<dbReference type="InterPro" id="IPR040234">
    <property type="entry name" value="QC/QCL"/>
</dbReference>
<dbReference type="InterPro" id="IPR007484">
    <property type="entry name" value="Peptidase_M28"/>
</dbReference>
<feature type="domain" description="Peptidase M28" evidence="7">
    <location>
        <begin position="88"/>
        <end position="303"/>
    </location>
</feature>
<keyword evidence="6" id="KW-0812">Transmembrane</keyword>
<name>A0A0J9RR39_DROSI</name>
<protein>
    <recommendedName>
        <fullName evidence="3">glutaminyl-peptide cyclotransferase</fullName>
        <ecNumber evidence="3">2.3.2.5</ecNumber>
    </recommendedName>
</protein>
<dbReference type="AlphaFoldDB" id="A0A0J9RR39"/>
<dbReference type="GO" id="GO:0008270">
    <property type="term" value="F:zinc ion binding"/>
    <property type="evidence" value="ECO:0007669"/>
    <property type="project" value="TreeGrafter"/>
</dbReference>
<dbReference type="EMBL" id="CM002912">
    <property type="protein sequence ID" value="KMY97819.1"/>
    <property type="molecule type" value="Genomic_DNA"/>
</dbReference>
<evidence type="ECO:0000256" key="6">
    <source>
        <dbReference type="SAM" id="Phobius"/>
    </source>
</evidence>
<feature type="transmembrane region" description="Helical" evidence="6">
    <location>
        <begin position="6"/>
        <end position="25"/>
    </location>
</feature>
<reference evidence="8" key="2">
    <citation type="submission" date="2014-06" db="EMBL/GenBank/DDBJ databases">
        <authorList>
            <person name="Hu T."/>
            <person name="Eisen M.B."/>
            <person name="Thornton K.R."/>
            <person name="Andolfatto P."/>
        </authorList>
    </citation>
    <scope>NUCLEOTIDE SEQUENCE</scope>
    <source>
        <strain evidence="8">W501</strain>
    </source>
</reference>
<evidence type="ECO:0000256" key="4">
    <source>
        <dbReference type="ARBA" id="ARBA00022679"/>
    </source>
</evidence>
<gene>
    <name evidence="8" type="primary">Dsim\GD13169</name>
    <name evidence="8" type="ORF">Dsimw501_GD13169</name>
</gene>
<keyword evidence="5" id="KW-0012">Acyltransferase</keyword>
<dbReference type="FunFam" id="3.40.630.10:FF:000268">
    <property type="entry name" value="Uncharacterized protein"/>
    <property type="match status" value="1"/>
</dbReference>
<evidence type="ECO:0000256" key="1">
    <source>
        <dbReference type="ARBA" id="ARBA00000001"/>
    </source>
</evidence>
<dbReference type="SUPFAM" id="SSF53187">
    <property type="entry name" value="Zn-dependent exopeptidases"/>
    <property type="match status" value="1"/>
</dbReference>
<dbReference type="KEGG" id="dsi:Dsimw501_GD13169"/>
<keyword evidence="4" id="KW-0808">Transferase</keyword>
<comment type="similarity">
    <text evidence="2">Belongs to the glutaminyl-peptide cyclotransferase family.</text>
</comment>
<evidence type="ECO:0000256" key="5">
    <source>
        <dbReference type="ARBA" id="ARBA00023315"/>
    </source>
</evidence>
<dbReference type="GO" id="GO:0016603">
    <property type="term" value="F:glutaminyl-peptide cyclotransferase activity"/>
    <property type="evidence" value="ECO:0007669"/>
    <property type="project" value="UniProtKB-EC"/>
</dbReference>
<dbReference type="OrthoDB" id="3907302at2759"/>
<reference evidence="8" key="3">
    <citation type="submission" date="2015-04" db="EMBL/GenBank/DDBJ databases">
        <authorList>
            <consortium name="FlyBase"/>
        </authorList>
    </citation>
    <scope>NUCLEOTIDE SEQUENCE</scope>
    <source>
        <strain evidence="8">W501</strain>
    </source>
</reference>
<dbReference type="Gene3D" id="3.40.630.10">
    <property type="entry name" value="Zn peptidases"/>
    <property type="match status" value="1"/>
</dbReference>
<keyword evidence="6" id="KW-1133">Transmembrane helix</keyword>
<dbReference type="Proteomes" id="UP000035880">
    <property type="component" value="Chromosome 3L"/>
</dbReference>
<proteinExistence type="inferred from homology"/>
<evidence type="ECO:0000313" key="8">
    <source>
        <dbReference type="EMBL" id="KMY97819.1"/>
    </source>
</evidence>
<accession>A0A0J9RR39</accession>
<keyword evidence="6" id="KW-0472">Membrane</keyword>
<dbReference type="EC" id="2.3.2.5" evidence="3"/>
<dbReference type="PANTHER" id="PTHR12283">
    <property type="entry name" value="GLUTAMINYL-PEPTIDE CYCLOTRANSFERASE"/>
    <property type="match status" value="1"/>
</dbReference>